<dbReference type="InterPro" id="IPR006076">
    <property type="entry name" value="FAD-dep_OxRdtase"/>
</dbReference>
<evidence type="ECO:0000256" key="2">
    <source>
        <dbReference type="SAM" id="MobiDB-lite"/>
    </source>
</evidence>
<dbReference type="EMBL" id="JANFPI010000003">
    <property type="protein sequence ID" value="MCX8997357.1"/>
    <property type="molecule type" value="Genomic_DNA"/>
</dbReference>
<feature type="region of interest" description="Disordered" evidence="2">
    <location>
        <begin position="68"/>
        <end position="93"/>
    </location>
</feature>
<keyword evidence="5" id="KW-1185">Reference proteome</keyword>
<name>A0AAE3SUQ9_9HYPH</name>
<comment type="caution">
    <text evidence="4">The sequence shown here is derived from an EMBL/GenBank/DDBJ whole genome shotgun (WGS) entry which is preliminary data.</text>
</comment>
<dbReference type="InterPro" id="IPR036188">
    <property type="entry name" value="FAD/NAD-bd_sf"/>
</dbReference>
<dbReference type="Gene3D" id="3.30.9.10">
    <property type="entry name" value="D-Amino Acid Oxidase, subunit A, domain 2"/>
    <property type="match status" value="1"/>
</dbReference>
<gene>
    <name evidence="4" type="ORF">NOF55_09585</name>
</gene>
<evidence type="ECO:0000256" key="1">
    <source>
        <dbReference type="ARBA" id="ARBA00023002"/>
    </source>
</evidence>
<evidence type="ECO:0000313" key="5">
    <source>
        <dbReference type="Proteomes" id="UP001208771"/>
    </source>
</evidence>
<organism evidence="4 5">
    <name type="scientific">Ectorhizobium quercum</name>
    <dbReference type="NCBI Taxonomy" id="2965071"/>
    <lineage>
        <taxon>Bacteria</taxon>
        <taxon>Pseudomonadati</taxon>
        <taxon>Pseudomonadota</taxon>
        <taxon>Alphaproteobacteria</taxon>
        <taxon>Hyphomicrobiales</taxon>
        <taxon>Rhizobiaceae</taxon>
        <taxon>Ectorhizobium</taxon>
    </lineage>
</organism>
<dbReference type="GO" id="GO:0005737">
    <property type="term" value="C:cytoplasm"/>
    <property type="evidence" value="ECO:0007669"/>
    <property type="project" value="TreeGrafter"/>
</dbReference>
<evidence type="ECO:0000259" key="3">
    <source>
        <dbReference type="Pfam" id="PF01266"/>
    </source>
</evidence>
<dbReference type="RefSeq" id="WP_306411148.1">
    <property type="nucleotide sequence ID" value="NZ_JANFPI010000003.1"/>
</dbReference>
<reference evidence="4" key="1">
    <citation type="submission" date="2022-07" db="EMBL/GenBank/DDBJ databases">
        <title>Ectorhizobium quercum gen.nov., sp. nov.</title>
        <authorList>
            <person name="Ma T."/>
            <person name="Li Y."/>
        </authorList>
    </citation>
    <scope>NUCLEOTIDE SEQUENCE</scope>
    <source>
        <strain evidence="4">BDR2-2</strain>
    </source>
</reference>
<dbReference type="GO" id="GO:0016491">
    <property type="term" value="F:oxidoreductase activity"/>
    <property type="evidence" value="ECO:0007669"/>
    <property type="project" value="UniProtKB-KW"/>
</dbReference>
<dbReference type="Gene3D" id="3.50.50.60">
    <property type="entry name" value="FAD/NAD(P)-binding domain"/>
    <property type="match status" value="1"/>
</dbReference>
<dbReference type="Proteomes" id="UP001208771">
    <property type="component" value="Unassembled WGS sequence"/>
</dbReference>
<keyword evidence="1" id="KW-0560">Oxidoreductase</keyword>
<protein>
    <submittedName>
        <fullName evidence="4">FAD-binding oxidoreductase</fullName>
    </submittedName>
</protein>
<dbReference type="PANTHER" id="PTHR13847">
    <property type="entry name" value="SARCOSINE DEHYDROGENASE-RELATED"/>
    <property type="match status" value="1"/>
</dbReference>
<dbReference type="AlphaFoldDB" id="A0AAE3SUQ9"/>
<accession>A0AAE3SUQ9</accession>
<sequence>MKTTSDPVLRNLYQETAAPGPDLRPLDGDWKCDVVIVGGGYTGLSTALHLAERGVSATVIEAHEIGYGASGRNGGQVNPGLKPDPDQVEADYGPDLGRRMVALSYGAPDEVFALIERHGIDCAAARTGTMRAAVNPASERSVAALAEQCRARNMPVELLDAQETQALTGTDRYRCALIDRRGGHLNPLGYARGLAHAALRAGARLHVGTPAVALAATGNGWTVRTPGGTVSAPQVVIGTNGYTDDLWPRLKETVVPVYSAIAATEPLPPDLRTRIMPGRSSLYEIGWDVVYYRIDDAGRLLMGGRGPQRDVAGAGDYRHLIRYAERLWPDLEGQDWPYRWNGRVAVTADHYPHLSQPARGLHTVLGYNGRGVAMSTVAGRLIAERIATEGRASMDLPLRQALEPIDFHRFAPIGVEARILYGRLRDRIGL</sequence>
<evidence type="ECO:0000313" key="4">
    <source>
        <dbReference type="EMBL" id="MCX8997357.1"/>
    </source>
</evidence>
<feature type="domain" description="FAD dependent oxidoreductase" evidence="3">
    <location>
        <begin position="33"/>
        <end position="385"/>
    </location>
</feature>
<proteinExistence type="predicted"/>
<dbReference type="SUPFAM" id="SSF51905">
    <property type="entry name" value="FAD/NAD(P)-binding domain"/>
    <property type="match status" value="1"/>
</dbReference>
<dbReference type="Pfam" id="PF01266">
    <property type="entry name" value="DAO"/>
    <property type="match status" value="1"/>
</dbReference>
<dbReference type="PANTHER" id="PTHR13847:SF281">
    <property type="entry name" value="FAD DEPENDENT OXIDOREDUCTASE DOMAIN-CONTAINING PROTEIN"/>
    <property type="match status" value="1"/>
</dbReference>